<organism evidence="2 3">
    <name type="scientific">Pontimicrobium aquaticum</name>
    <dbReference type="NCBI Taxonomy" id="2565367"/>
    <lineage>
        <taxon>Bacteria</taxon>
        <taxon>Pseudomonadati</taxon>
        <taxon>Bacteroidota</taxon>
        <taxon>Flavobacteriia</taxon>
        <taxon>Flavobacteriales</taxon>
        <taxon>Flavobacteriaceae</taxon>
        <taxon>Pontimicrobium</taxon>
    </lineage>
</organism>
<evidence type="ECO:0000256" key="1">
    <source>
        <dbReference type="SAM" id="Phobius"/>
    </source>
</evidence>
<sequence length="66" mass="7270">MKLTQILFVFTNVVYAYQGPIPPPPSDPSPPPGLPIDNGVFFVFILALLFGIIKHFNLIKSAKSKN</sequence>
<dbReference type="Proteomes" id="UP000307657">
    <property type="component" value="Unassembled WGS sequence"/>
</dbReference>
<keyword evidence="3" id="KW-1185">Reference proteome</keyword>
<reference evidence="2 3" key="1">
    <citation type="submission" date="2019-04" db="EMBL/GenBank/DDBJ databases">
        <title>Lacinutrix sp. nov., isolated from marine water.</title>
        <authorList>
            <person name="Kim W."/>
        </authorList>
    </citation>
    <scope>NUCLEOTIDE SEQUENCE [LARGE SCALE GENOMIC DNA]</scope>
    <source>
        <strain evidence="2 3">CAU 1491</strain>
    </source>
</reference>
<dbReference type="EMBL" id="SUPL01000005">
    <property type="protein sequence ID" value="TJY34840.1"/>
    <property type="molecule type" value="Genomic_DNA"/>
</dbReference>
<feature type="transmembrane region" description="Helical" evidence="1">
    <location>
        <begin position="40"/>
        <end position="59"/>
    </location>
</feature>
<dbReference type="AlphaFoldDB" id="A0A4U0ESX1"/>
<keyword evidence="1" id="KW-0472">Membrane</keyword>
<gene>
    <name evidence="2" type="ORF">E5167_11085</name>
</gene>
<proteinExistence type="predicted"/>
<protein>
    <submittedName>
        <fullName evidence="2">Uncharacterized protein</fullName>
    </submittedName>
</protein>
<evidence type="ECO:0000313" key="3">
    <source>
        <dbReference type="Proteomes" id="UP000307657"/>
    </source>
</evidence>
<comment type="caution">
    <text evidence="2">The sequence shown here is derived from an EMBL/GenBank/DDBJ whole genome shotgun (WGS) entry which is preliminary data.</text>
</comment>
<keyword evidence="1" id="KW-0812">Transmembrane</keyword>
<evidence type="ECO:0000313" key="2">
    <source>
        <dbReference type="EMBL" id="TJY34840.1"/>
    </source>
</evidence>
<dbReference type="RefSeq" id="WP_136844041.1">
    <property type="nucleotide sequence ID" value="NZ_SUPL01000005.1"/>
</dbReference>
<accession>A0A4U0ESX1</accession>
<name>A0A4U0ESX1_9FLAO</name>
<keyword evidence="1" id="KW-1133">Transmembrane helix</keyword>